<dbReference type="Pfam" id="PF04825">
    <property type="entry name" value="Rad21_Rec8_N"/>
    <property type="match status" value="1"/>
</dbReference>
<dbReference type="AlphaFoldDB" id="A0A9W8LE86"/>
<feature type="domain" description="Rad21/Rec8-like protein N-terminal" evidence="6">
    <location>
        <begin position="1"/>
        <end position="100"/>
    </location>
</feature>
<comment type="similarity">
    <text evidence="2">Belongs to the rad21 family.</text>
</comment>
<organism evidence="7 8">
    <name type="scientific">Coemansia javaensis</name>
    <dbReference type="NCBI Taxonomy" id="2761396"/>
    <lineage>
        <taxon>Eukaryota</taxon>
        <taxon>Fungi</taxon>
        <taxon>Fungi incertae sedis</taxon>
        <taxon>Zoopagomycota</taxon>
        <taxon>Kickxellomycotina</taxon>
        <taxon>Kickxellomycetes</taxon>
        <taxon>Kickxellales</taxon>
        <taxon>Kickxellaceae</taxon>
        <taxon>Coemansia</taxon>
    </lineage>
</organism>
<dbReference type="InterPro" id="IPR006910">
    <property type="entry name" value="Rad21_Rec8_N"/>
</dbReference>
<dbReference type="PANTHER" id="PTHR12585">
    <property type="entry name" value="SCC1 / RAD21 FAMILY MEMBER"/>
    <property type="match status" value="1"/>
</dbReference>
<name>A0A9W8LE86_9FUNG</name>
<keyword evidence="3" id="KW-0539">Nucleus</keyword>
<evidence type="ECO:0000313" key="7">
    <source>
        <dbReference type="EMBL" id="KAJ2776110.1"/>
    </source>
</evidence>
<dbReference type="SUPFAM" id="SSF46785">
    <property type="entry name" value="Winged helix' DNA-binding domain"/>
    <property type="match status" value="1"/>
</dbReference>
<sequence>MFYAEAILSKKGPLAKVWLAAHLERKLTKAQLLQTSIPSSVGAIIGQDQGPPLALRLSGQLLLGVARIYARKARYLLEDCSEALVRIKMAFRPGAADITSDAVVAAHNAITLPEALTEFDILLPSPVHLLGADGAAGIGADGLAAGAASNTSRPQDITLAEQHFDISAVARGGELGDSMGLGEEDLLGRDDEFRLDLDDDFALPSPQPGPAMDLDASALEPEVGRDAAAGLAESMVGIRAEDVSLAAKPAGNEGSMMDITHEDLALNAAGGGDGLRFGDGSGMAVSGGPGASSMAVGTQEAALQAAEAEVLAAGASAGAGAGAGASRPGKRRRLNLADLVSSEATSLSPDEIRGRLNDPADIVRVPTYLPATRVARLEDASSAAIAAQFLALDAAAQFSSLLGPARATPEQRVPEESLYPSIYEPLVPGHGLDDDEFRIDDAGDELALGEDPDASAQQLEAEALLGNKSVEQLERLEEESFQRQADERQQGGVRLFADAAADPGEDARPLGSSEEGAAEGDAAAVGHSKSTIQAVRILDAASQAKGIQASDAAAAAASGADEALSFADITKDARRDDAVKLFFELLVLKTKDFVDVAQPAPYEDIAIVPRSTLGRLAAAAADYCFL</sequence>
<dbReference type="InterPro" id="IPR039781">
    <property type="entry name" value="Rad21/Rec8-like"/>
</dbReference>
<feature type="compositionally biased region" description="Low complexity" evidence="4">
    <location>
        <begin position="511"/>
        <end position="524"/>
    </location>
</feature>
<evidence type="ECO:0000259" key="5">
    <source>
        <dbReference type="Pfam" id="PF04824"/>
    </source>
</evidence>
<dbReference type="InterPro" id="IPR023093">
    <property type="entry name" value="ScpA-like_C"/>
</dbReference>
<dbReference type="InterPro" id="IPR036390">
    <property type="entry name" value="WH_DNA-bd_sf"/>
</dbReference>
<comment type="subcellular location">
    <subcellularLocation>
        <location evidence="1">Nucleus</location>
    </subcellularLocation>
</comment>
<dbReference type="GO" id="GO:0030892">
    <property type="term" value="C:mitotic cohesin complex"/>
    <property type="evidence" value="ECO:0007669"/>
    <property type="project" value="TreeGrafter"/>
</dbReference>
<evidence type="ECO:0000256" key="3">
    <source>
        <dbReference type="ARBA" id="ARBA00023242"/>
    </source>
</evidence>
<protein>
    <submittedName>
        <fullName evidence="7">Sister chromatid cohesion protein 1</fullName>
    </submittedName>
</protein>
<feature type="region of interest" description="Disordered" evidence="4">
    <location>
        <begin position="406"/>
        <end position="436"/>
    </location>
</feature>
<dbReference type="Pfam" id="PF04824">
    <property type="entry name" value="Rad21_Rec8"/>
    <property type="match status" value="1"/>
</dbReference>
<dbReference type="GO" id="GO:0005634">
    <property type="term" value="C:nucleus"/>
    <property type="evidence" value="ECO:0007669"/>
    <property type="project" value="UniProtKB-SubCell"/>
</dbReference>
<evidence type="ECO:0000256" key="1">
    <source>
        <dbReference type="ARBA" id="ARBA00004123"/>
    </source>
</evidence>
<evidence type="ECO:0000256" key="4">
    <source>
        <dbReference type="SAM" id="MobiDB-lite"/>
    </source>
</evidence>
<feature type="region of interest" description="Disordered" evidence="4">
    <location>
        <begin position="502"/>
        <end position="525"/>
    </location>
</feature>
<reference evidence="7" key="1">
    <citation type="submission" date="2022-07" db="EMBL/GenBank/DDBJ databases">
        <title>Phylogenomic reconstructions and comparative analyses of Kickxellomycotina fungi.</title>
        <authorList>
            <person name="Reynolds N.K."/>
            <person name="Stajich J.E."/>
            <person name="Barry K."/>
            <person name="Grigoriev I.V."/>
            <person name="Crous P."/>
            <person name="Smith M.E."/>
        </authorList>
    </citation>
    <scope>NUCLEOTIDE SEQUENCE</scope>
    <source>
        <strain evidence="7">NBRC 105414</strain>
    </source>
</reference>
<evidence type="ECO:0000256" key="2">
    <source>
        <dbReference type="ARBA" id="ARBA00009870"/>
    </source>
</evidence>
<evidence type="ECO:0000313" key="8">
    <source>
        <dbReference type="Proteomes" id="UP001140217"/>
    </source>
</evidence>
<dbReference type="EMBL" id="JANBUL010000393">
    <property type="protein sequence ID" value="KAJ2776110.1"/>
    <property type="molecule type" value="Genomic_DNA"/>
</dbReference>
<dbReference type="GO" id="GO:0007064">
    <property type="term" value="P:mitotic sister chromatid cohesion"/>
    <property type="evidence" value="ECO:0007669"/>
    <property type="project" value="TreeGrafter"/>
</dbReference>
<accession>A0A9W8LE86</accession>
<proteinExistence type="inferred from homology"/>
<gene>
    <name evidence="7" type="primary">MCD1</name>
    <name evidence="7" type="ORF">H4R18_005841</name>
</gene>
<dbReference type="Gene3D" id="1.10.10.580">
    <property type="entry name" value="Structural maintenance of chromosome 1. Chain E"/>
    <property type="match status" value="1"/>
</dbReference>
<feature type="domain" description="Rad21/Rec8-like protein C-terminal eukaryotic" evidence="5">
    <location>
        <begin position="562"/>
        <end position="611"/>
    </location>
</feature>
<dbReference type="InterPro" id="IPR006909">
    <property type="entry name" value="Rad21/Rec8_C_eu"/>
</dbReference>
<dbReference type="OrthoDB" id="10071381at2759"/>
<comment type="caution">
    <text evidence="7">The sequence shown here is derived from an EMBL/GenBank/DDBJ whole genome shotgun (WGS) entry which is preliminary data.</text>
</comment>
<dbReference type="PANTHER" id="PTHR12585:SF69">
    <property type="entry name" value="FI11703P"/>
    <property type="match status" value="1"/>
</dbReference>
<dbReference type="CDD" id="cd21747">
    <property type="entry name" value="Rad21_Rec8_M"/>
    <property type="match status" value="1"/>
</dbReference>
<dbReference type="Proteomes" id="UP001140217">
    <property type="component" value="Unassembled WGS sequence"/>
</dbReference>
<dbReference type="GO" id="GO:0003682">
    <property type="term" value="F:chromatin binding"/>
    <property type="evidence" value="ECO:0007669"/>
    <property type="project" value="TreeGrafter"/>
</dbReference>
<keyword evidence="8" id="KW-1185">Reference proteome</keyword>
<dbReference type="GO" id="GO:1990414">
    <property type="term" value="P:replication-born double-strand break repair via sister chromatid exchange"/>
    <property type="evidence" value="ECO:0007669"/>
    <property type="project" value="TreeGrafter"/>
</dbReference>
<evidence type="ECO:0000259" key="6">
    <source>
        <dbReference type="Pfam" id="PF04825"/>
    </source>
</evidence>